<dbReference type="UniPathway" id="UPA00148"/>
<evidence type="ECO:0000259" key="6">
    <source>
        <dbReference type="Pfam" id="PF00590"/>
    </source>
</evidence>
<evidence type="ECO:0000313" key="8">
    <source>
        <dbReference type="Proteomes" id="UP000199630"/>
    </source>
</evidence>
<dbReference type="OrthoDB" id="9787825at2"/>
<keyword evidence="3 7" id="KW-0489">Methyltransferase</keyword>
<dbReference type="NCBIfam" id="TIGR02469">
    <property type="entry name" value="CbiT"/>
    <property type="match status" value="1"/>
</dbReference>
<protein>
    <submittedName>
        <fullName evidence="7">Precorrin-6Y C5,15-methyltransferase (Decarboxylating)</fullName>
    </submittedName>
</protein>
<dbReference type="AlphaFoldDB" id="A0A1I3PQT0"/>
<proteinExistence type="predicted"/>
<sequence length="396" mass="41700">MADPWLSIVGLGEDGLNGLPNASRAALEEAEVIFGGARHLELAGAGTRGQAWPVPFDLAPVLACRGQKVVVLASGDPFWFGAGGSLAAHLSPGEWCAFPVAGIVSLACARLGWRIEEVTALGLHAAGFGALRRALHPGAKVIATLRDADTPRALADWLVAEGFGTVQMHVLERMGGPHQRVRMRRAESFDLTSMTAPVAVALDGADLSRNAGLPHVPGLPEDRFTHDGQITKSPIRALTLATLAPRPGALLWDIGGGSGSISVEWGLAGGRAITIEPRPDRIANIQSNIEAFGLTRQIRAIEGRAPEVLGDLPSPEAVFIGGGSTEALYDWLWAHLPGGTRIVANAVTLETEAILAGLHARHGGSLMRIDLSRAEGLGRMRGWSAARPVVQWSVTR</sequence>
<dbReference type="RefSeq" id="WP_090060047.1">
    <property type="nucleotide sequence ID" value="NZ_FORH01000002.1"/>
</dbReference>
<feature type="domain" description="Tetrapyrrole methylase" evidence="6">
    <location>
        <begin position="6"/>
        <end position="182"/>
    </location>
</feature>
<dbReference type="InterPro" id="IPR006365">
    <property type="entry name" value="Cbl_synth_CobL"/>
</dbReference>
<dbReference type="PIRSF" id="PIRSF036428">
    <property type="entry name" value="CobL"/>
    <property type="match status" value="1"/>
</dbReference>
<keyword evidence="4 7" id="KW-0808">Transferase</keyword>
<comment type="pathway">
    <text evidence="1">Cofactor biosynthesis; adenosylcobalamin biosynthesis.</text>
</comment>
<dbReference type="PANTHER" id="PTHR43182:SF1">
    <property type="entry name" value="COBALT-PRECORRIN-7 C(5)-METHYLTRANSFERASE"/>
    <property type="match status" value="1"/>
</dbReference>
<dbReference type="NCBIfam" id="TIGR02467">
    <property type="entry name" value="CbiE"/>
    <property type="match status" value="1"/>
</dbReference>
<dbReference type="InterPro" id="IPR035996">
    <property type="entry name" value="4pyrrol_Methylase_sf"/>
</dbReference>
<dbReference type="InterPro" id="IPR050714">
    <property type="entry name" value="Cobalamin_biosynth_MTase"/>
</dbReference>
<gene>
    <name evidence="7" type="ORF">SAMN04487991_1764</name>
</gene>
<dbReference type="Pfam" id="PF00590">
    <property type="entry name" value="TP_methylase"/>
    <property type="match status" value="1"/>
</dbReference>
<evidence type="ECO:0000313" key="7">
    <source>
        <dbReference type="EMBL" id="SFJ23823.1"/>
    </source>
</evidence>
<dbReference type="Proteomes" id="UP000199630">
    <property type="component" value="Unassembled WGS sequence"/>
</dbReference>
<accession>A0A1I3PQT0</accession>
<dbReference type="InterPro" id="IPR014008">
    <property type="entry name" value="Cbl_synth_MTase_CbiT"/>
</dbReference>
<dbReference type="CDD" id="cd11644">
    <property type="entry name" value="Precorrin-6Y-MT"/>
    <property type="match status" value="1"/>
</dbReference>
<reference evidence="8" key="1">
    <citation type="submission" date="2016-10" db="EMBL/GenBank/DDBJ databases">
        <authorList>
            <person name="Varghese N."/>
            <person name="Submissions S."/>
        </authorList>
    </citation>
    <scope>NUCLEOTIDE SEQUENCE [LARGE SCALE GENOMIC DNA]</scope>
    <source>
        <strain evidence="8">DSM 26471</strain>
    </source>
</reference>
<dbReference type="GO" id="GO:0008276">
    <property type="term" value="F:protein methyltransferase activity"/>
    <property type="evidence" value="ECO:0007669"/>
    <property type="project" value="InterPro"/>
</dbReference>
<dbReference type="SUPFAM" id="SSF53790">
    <property type="entry name" value="Tetrapyrrole methylase"/>
    <property type="match status" value="1"/>
</dbReference>
<dbReference type="Gene3D" id="3.40.1010.10">
    <property type="entry name" value="Cobalt-precorrin-4 Transmethylase, Domain 1"/>
    <property type="match status" value="1"/>
</dbReference>
<dbReference type="GO" id="GO:0032259">
    <property type="term" value="P:methylation"/>
    <property type="evidence" value="ECO:0007669"/>
    <property type="project" value="UniProtKB-KW"/>
</dbReference>
<name>A0A1I3PQT0_9RHOB</name>
<dbReference type="SUPFAM" id="SSF53335">
    <property type="entry name" value="S-adenosyl-L-methionine-dependent methyltransferases"/>
    <property type="match status" value="1"/>
</dbReference>
<evidence type="ECO:0000256" key="4">
    <source>
        <dbReference type="ARBA" id="ARBA00022679"/>
    </source>
</evidence>
<keyword evidence="8" id="KW-1185">Reference proteome</keyword>
<dbReference type="EMBL" id="FORH01000002">
    <property type="protein sequence ID" value="SFJ23823.1"/>
    <property type="molecule type" value="Genomic_DNA"/>
</dbReference>
<dbReference type="InterPro" id="IPR014777">
    <property type="entry name" value="4pyrrole_Mease_sub1"/>
</dbReference>
<organism evidence="7 8">
    <name type="scientific">Celeribacter neptunius</name>
    <dbReference type="NCBI Taxonomy" id="588602"/>
    <lineage>
        <taxon>Bacteria</taxon>
        <taxon>Pseudomonadati</taxon>
        <taxon>Pseudomonadota</taxon>
        <taxon>Alphaproteobacteria</taxon>
        <taxon>Rhodobacterales</taxon>
        <taxon>Roseobacteraceae</taxon>
        <taxon>Celeribacter</taxon>
    </lineage>
</organism>
<dbReference type="STRING" id="588602.SAMN04487991_1764"/>
<dbReference type="InterPro" id="IPR000878">
    <property type="entry name" value="4pyrrol_Mease"/>
</dbReference>
<dbReference type="InterPro" id="IPR029063">
    <property type="entry name" value="SAM-dependent_MTases_sf"/>
</dbReference>
<evidence type="ECO:0000256" key="2">
    <source>
        <dbReference type="ARBA" id="ARBA00022573"/>
    </source>
</evidence>
<dbReference type="InterPro" id="IPR012818">
    <property type="entry name" value="CbiE"/>
</dbReference>
<evidence type="ECO:0000256" key="3">
    <source>
        <dbReference type="ARBA" id="ARBA00022603"/>
    </source>
</evidence>
<keyword evidence="5" id="KW-0949">S-adenosyl-L-methionine</keyword>
<dbReference type="PANTHER" id="PTHR43182">
    <property type="entry name" value="COBALT-PRECORRIN-6B C(15)-METHYLTRANSFERASE (DECARBOXYLATING)"/>
    <property type="match status" value="1"/>
</dbReference>
<dbReference type="Gene3D" id="3.40.50.150">
    <property type="entry name" value="Vaccinia Virus protein VP39"/>
    <property type="match status" value="1"/>
</dbReference>
<evidence type="ECO:0000256" key="1">
    <source>
        <dbReference type="ARBA" id="ARBA00004953"/>
    </source>
</evidence>
<keyword evidence="2" id="KW-0169">Cobalamin biosynthesis</keyword>
<dbReference type="GO" id="GO:0009236">
    <property type="term" value="P:cobalamin biosynthetic process"/>
    <property type="evidence" value="ECO:0007669"/>
    <property type="project" value="UniProtKB-UniPathway"/>
</dbReference>
<evidence type="ECO:0000256" key="5">
    <source>
        <dbReference type="ARBA" id="ARBA00022691"/>
    </source>
</evidence>